<dbReference type="InterPro" id="IPR029061">
    <property type="entry name" value="THDP-binding"/>
</dbReference>
<keyword evidence="3" id="KW-0560">Oxidoreductase</keyword>
<accession>A0A0D0AWF4</accession>
<dbReference type="Proteomes" id="UP000054485">
    <property type="component" value="Unassembled WGS sequence"/>
</dbReference>
<dbReference type="GO" id="GO:0030976">
    <property type="term" value="F:thiamine pyrophosphate binding"/>
    <property type="evidence" value="ECO:0007669"/>
    <property type="project" value="InterPro"/>
</dbReference>
<dbReference type="STRING" id="930992.A0A0D0AWF4"/>
<dbReference type="SUPFAM" id="SSF52518">
    <property type="entry name" value="Thiamin diphosphate-binding fold (THDP-binding)"/>
    <property type="match status" value="1"/>
</dbReference>
<evidence type="ECO:0000256" key="2">
    <source>
        <dbReference type="ARBA" id="ARBA00006936"/>
    </source>
</evidence>
<dbReference type="EMBL" id="KN835378">
    <property type="protein sequence ID" value="KIK38722.1"/>
    <property type="molecule type" value="Genomic_DNA"/>
</dbReference>
<dbReference type="OrthoDB" id="2797413at2759"/>
<evidence type="ECO:0000256" key="4">
    <source>
        <dbReference type="ARBA" id="ARBA00023052"/>
    </source>
</evidence>
<sequence length="226" mass="25684">RYADSLRTHGHRAASIDPLDLLRRERVAALDPLRYGLDDPDRTFDIDGIIWTGEGHQEWTLENITSFLNSVYVGRIAYEYMDLPSKTERQWFAKLLESQGALEPTAAINADKRKNIHALLAKSEVLDNFLQVKFPNLKRYGLEGGESMLPALDALFEAASKAGINQLILAMPHSPPSNMHASLMQQTNLRIPTQSARSSETTRTTRVRSRFFRRRTIRSNRFASQT</sequence>
<protein>
    <submittedName>
        <fullName evidence="5">Unplaced genomic scaffold CY34scaffold_247, whole genome shotgun sequence</fullName>
    </submittedName>
</protein>
<name>A0A0D0AWF4_9AGAM</name>
<dbReference type="HOGENOM" id="CLU_1227399_0_0_1"/>
<keyword evidence="4" id="KW-0786">Thiamine pyrophosphate</keyword>
<keyword evidence="6" id="KW-1185">Reference proteome</keyword>
<dbReference type="PANTHER" id="PTHR23152">
    <property type="entry name" value="2-OXOGLUTARATE DEHYDROGENASE"/>
    <property type="match status" value="1"/>
</dbReference>
<dbReference type="GO" id="GO:0016624">
    <property type="term" value="F:oxidoreductase activity, acting on the aldehyde or oxo group of donors, disulfide as acceptor"/>
    <property type="evidence" value="ECO:0007669"/>
    <property type="project" value="InterPro"/>
</dbReference>
<reference evidence="6" key="2">
    <citation type="submission" date="2015-01" db="EMBL/GenBank/DDBJ databases">
        <title>Evolutionary Origins and Diversification of the Mycorrhizal Mutualists.</title>
        <authorList>
            <consortium name="DOE Joint Genome Institute"/>
            <consortium name="Mycorrhizal Genomics Consortium"/>
            <person name="Kohler A."/>
            <person name="Kuo A."/>
            <person name="Nagy L.G."/>
            <person name="Floudas D."/>
            <person name="Copeland A."/>
            <person name="Barry K.W."/>
            <person name="Cichocki N."/>
            <person name="Veneault-Fourrey C."/>
            <person name="LaButti K."/>
            <person name="Lindquist E.A."/>
            <person name="Lipzen A."/>
            <person name="Lundell T."/>
            <person name="Morin E."/>
            <person name="Murat C."/>
            <person name="Riley R."/>
            <person name="Ohm R."/>
            <person name="Sun H."/>
            <person name="Tunlid A."/>
            <person name="Henrissat B."/>
            <person name="Grigoriev I.V."/>
            <person name="Hibbett D.S."/>
            <person name="Martin F."/>
        </authorList>
    </citation>
    <scope>NUCLEOTIDE SEQUENCE [LARGE SCALE GENOMIC DNA]</scope>
    <source>
        <strain evidence="6">UH-Slu-Lm8-n1</strain>
    </source>
</reference>
<gene>
    <name evidence="5" type="ORF">CY34DRAFT_14877</name>
</gene>
<evidence type="ECO:0000313" key="6">
    <source>
        <dbReference type="Proteomes" id="UP000054485"/>
    </source>
</evidence>
<proteinExistence type="inferred from homology"/>
<dbReference type="Gene3D" id="1.10.287.1150">
    <property type="entry name" value="TPP helical domain"/>
    <property type="match status" value="1"/>
</dbReference>
<comment type="cofactor">
    <cofactor evidence="1">
        <name>thiamine diphosphate</name>
        <dbReference type="ChEBI" id="CHEBI:58937"/>
    </cofactor>
</comment>
<evidence type="ECO:0000256" key="1">
    <source>
        <dbReference type="ARBA" id="ARBA00001964"/>
    </source>
</evidence>
<reference evidence="5 6" key="1">
    <citation type="submission" date="2014-04" db="EMBL/GenBank/DDBJ databases">
        <authorList>
            <consortium name="DOE Joint Genome Institute"/>
            <person name="Kuo A."/>
            <person name="Ruytinx J."/>
            <person name="Rineau F."/>
            <person name="Colpaert J."/>
            <person name="Kohler A."/>
            <person name="Nagy L.G."/>
            <person name="Floudas D."/>
            <person name="Copeland A."/>
            <person name="Barry K.W."/>
            <person name="Cichocki N."/>
            <person name="Veneault-Fourrey C."/>
            <person name="LaButti K."/>
            <person name="Lindquist E.A."/>
            <person name="Lipzen A."/>
            <person name="Lundell T."/>
            <person name="Morin E."/>
            <person name="Murat C."/>
            <person name="Sun H."/>
            <person name="Tunlid A."/>
            <person name="Henrissat B."/>
            <person name="Grigoriev I.V."/>
            <person name="Hibbett D.S."/>
            <person name="Martin F."/>
            <person name="Nordberg H.P."/>
            <person name="Cantor M.N."/>
            <person name="Hua S.X."/>
        </authorList>
    </citation>
    <scope>NUCLEOTIDE SEQUENCE [LARGE SCALE GENOMIC DNA]</scope>
    <source>
        <strain evidence="5 6">UH-Slu-Lm8-n1</strain>
    </source>
</reference>
<dbReference type="InParanoid" id="A0A0D0AWF4"/>
<dbReference type="Gene3D" id="3.40.50.970">
    <property type="match status" value="1"/>
</dbReference>
<dbReference type="AlphaFoldDB" id="A0A0D0AWF4"/>
<dbReference type="InterPro" id="IPR011603">
    <property type="entry name" value="2oxoglutarate_DH_E1"/>
</dbReference>
<evidence type="ECO:0000313" key="5">
    <source>
        <dbReference type="EMBL" id="KIK38722.1"/>
    </source>
</evidence>
<evidence type="ECO:0000256" key="3">
    <source>
        <dbReference type="ARBA" id="ARBA00023002"/>
    </source>
</evidence>
<feature type="non-terminal residue" evidence="5">
    <location>
        <position position="1"/>
    </location>
</feature>
<comment type="similarity">
    <text evidence="2">Belongs to the alpha-ketoglutarate dehydrogenase family.</text>
</comment>
<organism evidence="5 6">
    <name type="scientific">Suillus luteus UH-Slu-Lm8-n1</name>
    <dbReference type="NCBI Taxonomy" id="930992"/>
    <lineage>
        <taxon>Eukaryota</taxon>
        <taxon>Fungi</taxon>
        <taxon>Dikarya</taxon>
        <taxon>Basidiomycota</taxon>
        <taxon>Agaricomycotina</taxon>
        <taxon>Agaricomycetes</taxon>
        <taxon>Agaricomycetidae</taxon>
        <taxon>Boletales</taxon>
        <taxon>Suillineae</taxon>
        <taxon>Suillaceae</taxon>
        <taxon>Suillus</taxon>
    </lineage>
</organism>
<dbReference type="PANTHER" id="PTHR23152:SF4">
    <property type="entry name" value="2-OXOADIPATE DEHYDROGENASE COMPLEX COMPONENT E1"/>
    <property type="match status" value="1"/>
</dbReference>